<gene>
    <name evidence="1" type="ORF">BC938DRAFT_483740</name>
</gene>
<sequence>MNCDLVDLVKICLFQDYTAWILKTARQHTQVSGCYRVPIHLLPRLSLRATPFSLSMSPAPASMLQTVALSLHHVFAYVAMSDCSKITRALFRQFADVLRSRVRNGRRELRCVRPSYDTEST</sequence>
<name>A0A433QBG8_9FUNG</name>
<organism evidence="1 2">
    <name type="scientific">Jimgerdemannia flammicorona</name>
    <dbReference type="NCBI Taxonomy" id="994334"/>
    <lineage>
        <taxon>Eukaryota</taxon>
        <taxon>Fungi</taxon>
        <taxon>Fungi incertae sedis</taxon>
        <taxon>Mucoromycota</taxon>
        <taxon>Mucoromycotina</taxon>
        <taxon>Endogonomycetes</taxon>
        <taxon>Endogonales</taxon>
        <taxon>Endogonaceae</taxon>
        <taxon>Jimgerdemannia</taxon>
    </lineage>
</organism>
<protein>
    <submittedName>
        <fullName evidence="1">Uncharacterized protein</fullName>
    </submittedName>
</protein>
<accession>A0A433QBG8</accession>
<dbReference type="EMBL" id="RBNJ01009091">
    <property type="protein sequence ID" value="RUS27079.1"/>
    <property type="molecule type" value="Genomic_DNA"/>
</dbReference>
<dbReference type="AlphaFoldDB" id="A0A433QBG8"/>
<evidence type="ECO:0000313" key="1">
    <source>
        <dbReference type="EMBL" id="RUS27079.1"/>
    </source>
</evidence>
<proteinExistence type="predicted"/>
<reference evidence="1 2" key="1">
    <citation type="journal article" date="2018" name="New Phytol.">
        <title>Phylogenomics of Endogonaceae and evolution of mycorrhizas within Mucoromycota.</title>
        <authorList>
            <person name="Chang Y."/>
            <person name="Desiro A."/>
            <person name="Na H."/>
            <person name="Sandor L."/>
            <person name="Lipzen A."/>
            <person name="Clum A."/>
            <person name="Barry K."/>
            <person name="Grigoriev I.V."/>
            <person name="Martin F.M."/>
            <person name="Stajich J.E."/>
            <person name="Smith M.E."/>
            <person name="Bonito G."/>
            <person name="Spatafora J.W."/>
        </authorList>
    </citation>
    <scope>NUCLEOTIDE SEQUENCE [LARGE SCALE GENOMIC DNA]</scope>
    <source>
        <strain evidence="1 2">AD002</strain>
    </source>
</reference>
<keyword evidence="2" id="KW-1185">Reference proteome</keyword>
<comment type="caution">
    <text evidence="1">The sequence shown here is derived from an EMBL/GenBank/DDBJ whole genome shotgun (WGS) entry which is preliminary data.</text>
</comment>
<evidence type="ECO:0000313" key="2">
    <source>
        <dbReference type="Proteomes" id="UP000274822"/>
    </source>
</evidence>
<dbReference type="Proteomes" id="UP000274822">
    <property type="component" value="Unassembled WGS sequence"/>
</dbReference>